<name>A0A0M0BR56_9ARCH</name>
<protein>
    <recommendedName>
        <fullName evidence="5">IPT/TIG domain-containing protein</fullName>
    </recommendedName>
</protein>
<keyword evidence="1" id="KW-0175">Coiled coil</keyword>
<sequence>MMLMLASLAQPASAQMAMPPPAQGIYVGGTSPWRGAPGMEVRVYGGGATSDGAVVVLLDGSLGNITLGRTVADAEGNWEITFTVPDISPGYYTVLVVDDEASSIALSGFEVFEVQIRIYYLEPPSGPPGAFVALSGDGATPLGEVRVYLDGASVANLTATDWGSWDTQRMGLPLFQVPDVEPGDYAITALDVTSNTTDTRMFTVTPPPTIHVSPQEASIGSKVTVSGESFTPWYGINLIFEDQILLVSISADENGGFNSTFFVPVVNSGNYTVSALGMFMGRLANASFRVTVGQDTLIDEMKDVQRALNQTQAAAQSASQAASAAEDRAARAESMAGEARTYALAAMIFAVIAAAASVAMLLRKRG</sequence>
<dbReference type="InterPro" id="IPR013783">
    <property type="entry name" value="Ig-like_fold"/>
</dbReference>
<keyword evidence="2" id="KW-1133">Transmembrane helix</keyword>
<dbReference type="AlphaFoldDB" id="A0A0M0BR56"/>
<reference evidence="3 4" key="1">
    <citation type="submission" date="2015-06" db="EMBL/GenBank/DDBJ databases">
        <title>New insights into the roles of widespread benthic archaea in carbon and nitrogen cycling.</title>
        <authorList>
            <person name="Lazar C.S."/>
            <person name="Baker B.J."/>
            <person name="Seitz K.W."/>
            <person name="Hyde A.S."/>
            <person name="Dick G.J."/>
            <person name="Hinrichs K.-U."/>
            <person name="Teske A.P."/>
        </authorList>
    </citation>
    <scope>NUCLEOTIDE SEQUENCE [LARGE SCALE GENOMIC DNA]</scope>
    <source>
        <strain evidence="3">DG-45</strain>
    </source>
</reference>
<evidence type="ECO:0000313" key="4">
    <source>
        <dbReference type="Proteomes" id="UP000037210"/>
    </source>
</evidence>
<dbReference type="EMBL" id="LFWZ01000014">
    <property type="protein sequence ID" value="KON31057.1"/>
    <property type="molecule type" value="Genomic_DNA"/>
</dbReference>
<accession>A0A0M0BR56</accession>
<organism evidence="3 4">
    <name type="scientific">miscellaneous Crenarchaeota group-15 archaeon DG-45</name>
    <dbReference type="NCBI Taxonomy" id="1685127"/>
    <lineage>
        <taxon>Archaea</taxon>
        <taxon>Candidatus Bathyarchaeota</taxon>
        <taxon>MCG-15</taxon>
    </lineage>
</organism>
<proteinExistence type="predicted"/>
<feature type="transmembrane region" description="Helical" evidence="2">
    <location>
        <begin position="342"/>
        <end position="362"/>
    </location>
</feature>
<evidence type="ECO:0000313" key="3">
    <source>
        <dbReference type="EMBL" id="KON31057.1"/>
    </source>
</evidence>
<dbReference type="Proteomes" id="UP000037210">
    <property type="component" value="Unassembled WGS sequence"/>
</dbReference>
<keyword evidence="2" id="KW-0472">Membrane</keyword>
<gene>
    <name evidence="3" type="ORF">AC482_02100</name>
</gene>
<evidence type="ECO:0008006" key="5">
    <source>
        <dbReference type="Google" id="ProtNLM"/>
    </source>
</evidence>
<dbReference type="Gene3D" id="2.60.40.10">
    <property type="entry name" value="Immunoglobulins"/>
    <property type="match status" value="1"/>
</dbReference>
<feature type="coiled-coil region" evidence="1">
    <location>
        <begin position="294"/>
        <end position="335"/>
    </location>
</feature>
<keyword evidence="2" id="KW-0812">Transmembrane</keyword>
<evidence type="ECO:0000256" key="2">
    <source>
        <dbReference type="SAM" id="Phobius"/>
    </source>
</evidence>
<evidence type="ECO:0000256" key="1">
    <source>
        <dbReference type="SAM" id="Coils"/>
    </source>
</evidence>
<comment type="caution">
    <text evidence="3">The sequence shown here is derived from an EMBL/GenBank/DDBJ whole genome shotgun (WGS) entry which is preliminary data.</text>
</comment>